<proteinExistence type="predicted"/>
<dbReference type="EMBL" id="BDIP01001192">
    <property type="protein sequence ID" value="GCA62691.1"/>
    <property type="molecule type" value="Genomic_DNA"/>
</dbReference>
<dbReference type="AlphaFoldDB" id="A0A391NL69"/>
<reference evidence="1 2" key="1">
    <citation type="journal article" date="2018" name="PLoS ONE">
        <title>The draft genome of Kipferlia bialata reveals reductive genome evolution in fornicate parasites.</title>
        <authorList>
            <person name="Tanifuji G."/>
            <person name="Takabayashi S."/>
            <person name="Kume K."/>
            <person name="Takagi M."/>
            <person name="Nakayama T."/>
            <person name="Kamikawa R."/>
            <person name="Inagaki Y."/>
            <person name="Hashimoto T."/>
        </authorList>
    </citation>
    <scope>NUCLEOTIDE SEQUENCE [LARGE SCALE GENOMIC DNA]</scope>
    <source>
        <strain evidence="1">NY0173</strain>
    </source>
</reference>
<keyword evidence="2" id="KW-1185">Reference proteome</keyword>
<accession>A0A391NL69</accession>
<protein>
    <submittedName>
        <fullName evidence="1">Uncharacterized protein</fullName>
    </submittedName>
</protein>
<comment type="caution">
    <text evidence="1">The sequence shown here is derived from an EMBL/GenBank/DDBJ whole genome shotgun (WGS) entry which is preliminary data.</text>
</comment>
<gene>
    <name evidence="1" type="ORF">KIPB_005194</name>
</gene>
<organism evidence="1 2">
    <name type="scientific">Kipferlia bialata</name>
    <dbReference type="NCBI Taxonomy" id="797122"/>
    <lineage>
        <taxon>Eukaryota</taxon>
        <taxon>Metamonada</taxon>
        <taxon>Carpediemonas-like organisms</taxon>
        <taxon>Kipferlia</taxon>
    </lineage>
</organism>
<evidence type="ECO:0000313" key="2">
    <source>
        <dbReference type="Proteomes" id="UP000265618"/>
    </source>
</evidence>
<name>A0A391NL69_9EUKA</name>
<evidence type="ECO:0000313" key="1">
    <source>
        <dbReference type="EMBL" id="GCA62691.1"/>
    </source>
</evidence>
<dbReference type="Proteomes" id="UP000265618">
    <property type="component" value="Unassembled WGS sequence"/>
</dbReference>
<sequence length="250" mass="27128">MSTSDYSTVTITPSYVPNGAFCIQDTPSTGPGFALTTASAMYVYDLSGAFIGAGGAVSNCQGHFVLMGDGNVWTTVATNESGVFALCHCPLNVEATNPFLGSTTLKIDGLSSSRLCVYDETHLILAGAPNEYILLDTTDHSYTRHTMKSYSAYFTRPYDEDAVIAFNGSGYEVIRGTVRTQFYEELDTEFFTYPCFGYVDDIPNAFTDSSTLTKGSFEDKPTGESSAHFTSIQCPSLMREIEALIMRANS</sequence>